<dbReference type="SUPFAM" id="SSF55486">
    <property type="entry name" value="Metalloproteases ('zincins'), catalytic domain"/>
    <property type="match status" value="1"/>
</dbReference>
<comment type="caution">
    <text evidence="1">The sequence shown here is derived from an EMBL/GenBank/DDBJ whole genome shotgun (WGS) entry which is preliminary data.</text>
</comment>
<keyword evidence="2" id="KW-1185">Reference proteome</keyword>
<gene>
    <name evidence="1" type="ORF">Nans01_27990</name>
</gene>
<dbReference type="AlphaFoldDB" id="A0A9W6P7H6"/>
<evidence type="ECO:0000313" key="1">
    <source>
        <dbReference type="EMBL" id="GLU48448.1"/>
    </source>
</evidence>
<organism evidence="1 2">
    <name type="scientific">Nocardiopsis ansamitocini</name>
    <dbReference type="NCBI Taxonomy" id="1670832"/>
    <lineage>
        <taxon>Bacteria</taxon>
        <taxon>Bacillati</taxon>
        <taxon>Actinomycetota</taxon>
        <taxon>Actinomycetes</taxon>
        <taxon>Streptosporangiales</taxon>
        <taxon>Nocardiopsidaceae</taxon>
        <taxon>Nocardiopsis</taxon>
    </lineage>
</organism>
<sequence length="235" mass="26397">MRTKRLCALKPPDHFVMIANVPDVNERIECGPHPVGTHPVPMDGRRHLGRLETVLHRRWPAGTIPSPQVIAHIDTLASLPSPLVERIITEVDDIFIGEGSVVDLAGYGHLRGVSTDPTDPDALTYDRLAGIYRFGVLLLGTLPNASTSLVLHEVAHVLDLADLMMSETRHWRELHASCLPHLDNPYWHARHEWWAECFAYVAQRDMEGLAKMLAGDEQLAYAVFAYFQENYGVIR</sequence>
<dbReference type="Proteomes" id="UP001165092">
    <property type="component" value="Unassembled WGS sequence"/>
</dbReference>
<name>A0A9W6P7H6_9ACTN</name>
<dbReference type="EMBL" id="BSQG01000004">
    <property type="protein sequence ID" value="GLU48448.1"/>
    <property type="molecule type" value="Genomic_DNA"/>
</dbReference>
<accession>A0A9W6P7H6</accession>
<proteinExistence type="predicted"/>
<reference evidence="1" key="1">
    <citation type="submission" date="2023-02" db="EMBL/GenBank/DDBJ databases">
        <title>Nocardiopsis ansamitocini NBRC 112285.</title>
        <authorList>
            <person name="Ichikawa N."/>
            <person name="Sato H."/>
            <person name="Tonouchi N."/>
        </authorList>
    </citation>
    <scope>NUCLEOTIDE SEQUENCE</scope>
    <source>
        <strain evidence="1">NBRC 112285</strain>
    </source>
</reference>
<evidence type="ECO:0000313" key="2">
    <source>
        <dbReference type="Proteomes" id="UP001165092"/>
    </source>
</evidence>
<protein>
    <submittedName>
        <fullName evidence="1">Uncharacterized protein</fullName>
    </submittedName>
</protein>